<dbReference type="Proteomes" id="UP000191153">
    <property type="component" value="Unassembled WGS sequence"/>
</dbReference>
<protein>
    <submittedName>
        <fullName evidence="3">Twitching motility protein PilT</fullName>
    </submittedName>
</protein>
<dbReference type="InterPro" id="IPR006321">
    <property type="entry name" value="PilT/PilU"/>
</dbReference>
<reference evidence="3 4" key="1">
    <citation type="submission" date="2017-02" db="EMBL/GenBank/DDBJ databases">
        <authorList>
            <person name="Peterson S.W."/>
        </authorList>
    </citation>
    <scope>NUCLEOTIDE SEQUENCE [LARGE SCALE GENOMIC DNA]</scope>
    <source>
        <strain evidence="3 4">ATCC 700028</strain>
    </source>
</reference>
<dbReference type="OrthoDB" id="9808272at2"/>
<dbReference type="AlphaFoldDB" id="A0A1T4Q0V3"/>
<feature type="domain" description="Bacterial type II secretion system protein E" evidence="2">
    <location>
        <begin position="7"/>
        <end position="272"/>
    </location>
</feature>
<keyword evidence="4" id="KW-1185">Reference proteome</keyword>
<dbReference type="CDD" id="cd01131">
    <property type="entry name" value="PilT"/>
    <property type="match status" value="1"/>
</dbReference>
<dbReference type="InterPro" id="IPR050921">
    <property type="entry name" value="T4SS_GSP_E_ATPase"/>
</dbReference>
<sequence length="326" mass="37577">MEKLKLYEIFEKSLEEGASDIHLIPGEKVFFRIEGHLILKEYFEEVTEEKIQDLIFPFLFFEELEKLKKYKELDFSIGIENIGRFRGNIFKAFGKINLVLRVLKNKIYSLEELGFKEHLNKLVEYKNGLILITGKTGQGKSTTLASLIEKINLEKSYHIITLEEPIEYVFKNKKSIIHQREIGKDIKSFKNSLRGILRQDPDIIVISELRDRETIELALEASETGHLVISTLHTNGAVETIERIVSQFSMENEDMIYTSLSESLRAIVSQEFKIDKNGKRKLAYEILIVNNGVKNMIKCKNISQIKSLIEMGGRDGMVTREKSLGL</sequence>
<dbReference type="PANTHER" id="PTHR30486:SF6">
    <property type="entry name" value="TYPE IV PILUS RETRACTATION ATPASE PILT"/>
    <property type="match status" value="1"/>
</dbReference>
<evidence type="ECO:0000313" key="3">
    <source>
        <dbReference type="EMBL" id="SJZ97354.1"/>
    </source>
</evidence>
<dbReference type="Pfam" id="PF00437">
    <property type="entry name" value="T2SSE"/>
    <property type="match status" value="1"/>
</dbReference>
<accession>A0A1T4Q0V3</accession>
<proteinExistence type="inferred from homology"/>
<dbReference type="InterPro" id="IPR027417">
    <property type="entry name" value="P-loop_NTPase"/>
</dbReference>
<dbReference type="SUPFAM" id="SSF52540">
    <property type="entry name" value="P-loop containing nucleoside triphosphate hydrolases"/>
    <property type="match status" value="1"/>
</dbReference>
<dbReference type="RefSeq" id="WP_078694581.1">
    <property type="nucleotide sequence ID" value="NZ_FUWX01000017.1"/>
</dbReference>
<name>A0A1T4Q0V3_9FUSO</name>
<dbReference type="Gene3D" id="3.30.450.90">
    <property type="match status" value="1"/>
</dbReference>
<dbReference type="NCBIfam" id="TIGR01420">
    <property type="entry name" value="pilT_fam"/>
    <property type="match status" value="1"/>
</dbReference>
<evidence type="ECO:0000313" key="4">
    <source>
        <dbReference type="Proteomes" id="UP000191153"/>
    </source>
</evidence>
<organism evidence="3 4">
    <name type="scientific">Cetobacterium ceti</name>
    <dbReference type="NCBI Taxonomy" id="180163"/>
    <lineage>
        <taxon>Bacteria</taxon>
        <taxon>Fusobacteriati</taxon>
        <taxon>Fusobacteriota</taxon>
        <taxon>Fusobacteriia</taxon>
        <taxon>Fusobacteriales</taxon>
        <taxon>Fusobacteriaceae</taxon>
        <taxon>Cetobacterium</taxon>
    </lineage>
</organism>
<dbReference type="EMBL" id="FUWX01000017">
    <property type="protein sequence ID" value="SJZ97354.1"/>
    <property type="molecule type" value="Genomic_DNA"/>
</dbReference>
<dbReference type="STRING" id="180163.SAMN02745174_02133"/>
<dbReference type="GO" id="GO:0005524">
    <property type="term" value="F:ATP binding"/>
    <property type="evidence" value="ECO:0007669"/>
    <property type="project" value="InterPro"/>
</dbReference>
<evidence type="ECO:0000256" key="1">
    <source>
        <dbReference type="ARBA" id="ARBA00006611"/>
    </source>
</evidence>
<gene>
    <name evidence="3" type="ORF">SAMN02745174_02133</name>
</gene>
<dbReference type="Gene3D" id="3.40.50.300">
    <property type="entry name" value="P-loop containing nucleotide triphosphate hydrolases"/>
    <property type="match status" value="1"/>
</dbReference>
<comment type="similarity">
    <text evidence="1">Belongs to the GSP E family.</text>
</comment>
<evidence type="ECO:0000259" key="2">
    <source>
        <dbReference type="Pfam" id="PF00437"/>
    </source>
</evidence>
<dbReference type="PANTHER" id="PTHR30486">
    <property type="entry name" value="TWITCHING MOTILITY PROTEIN PILT"/>
    <property type="match status" value="1"/>
</dbReference>
<dbReference type="InterPro" id="IPR001482">
    <property type="entry name" value="T2SS/T4SS_dom"/>
</dbReference>
<dbReference type="GO" id="GO:0016887">
    <property type="term" value="F:ATP hydrolysis activity"/>
    <property type="evidence" value="ECO:0007669"/>
    <property type="project" value="InterPro"/>
</dbReference>